<name>A0ABR8XNY9_9BACL</name>
<dbReference type="GO" id="GO:0008233">
    <property type="term" value="F:peptidase activity"/>
    <property type="evidence" value="ECO:0007669"/>
    <property type="project" value="UniProtKB-KW"/>
</dbReference>
<dbReference type="GO" id="GO:0006508">
    <property type="term" value="P:proteolysis"/>
    <property type="evidence" value="ECO:0007669"/>
    <property type="project" value="UniProtKB-KW"/>
</dbReference>
<keyword evidence="1" id="KW-0378">Hydrolase</keyword>
<sequence length="208" mass="23503">MTQACPQNYSVHYEQTSAVWELSEIFLKMVPFEHEKLIFCCIGTDRSTGDALGPIIGSQLHQTFSFPFPVVGTLEAPLHALNIVDRYEQLIKENENAFIIAIDACLGESNAIGSILIQHGPLFPGKAVKKELPPIGNVSIKGIVNVGGFMEAKVLQNTRLHVTYSMSDKIVRALVLAWQRHLLKQKNNRYEYSDQQNRWQQIGYTNFR</sequence>
<protein>
    <submittedName>
        <fullName evidence="1">Spore protease YyaC</fullName>
    </submittedName>
</protein>
<keyword evidence="1" id="KW-0645">Protease</keyword>
<dbReference type="EMBL" id="JACSPW010000009">
    <property type="protein sequence ID" value="MBD8033653.1"/>
    <property type="molecule type" value="Genomic_DNA"/>
</dbReference>
<dbReference type="NCBIfam" id="TIGR02841">
    <property type="entry name" value="spore_YyaC"/>
    <property type="match status" value="1"/>
</dbReference>
<dbReference type="InterPro" id="IPR009665">
    <property type="entry name" value="YyaC"/>
</dbReference>
<evidence type="ECO:0000313" key="1">
    <source>
        <dbReference type="EMBL" id="MBD8033653.1"/>
    </source>
</evidence>
<dbReference type="Pfam" id="PF06866">
    <property type="entry name" value="DUF1256"/>
    <property type="match status" value="1"/>
</dbReference>
<dbReference type="RefSeq" id="WP_191704177.1">
    <property type="nucleotide sequence ID" value="NZ_JACSPW010000009.1"/>
</dbReference>
<gene>
    <name evidence="1" type="primary">yyaC</name>
    <name evidence="1" type="ORF">H9632_11265</name>
</gene>
<keyword evidence="2" id="KW-1185">Reference proteome</keyword>
<dbReference type="InterPro" id="IPR023430">
    <property type="entry name" value="Pept_HybD-like_dom_sf"/>
</dbReference>
<evidence type="ECO:0000313" key="2">
    <source>
        <dbReference type="Proteomes" id="UP000600565"/>
    </source>
</evidence>
<dbReference type="SUPFAM" id="SSF53163">
    <property type="entry name" value="HybD-like"/>
    <property type="match status" value="1"/>
</dbReference>
<dbReference type="Proteomes" id="UP000600565">
    <property type="component" value="Unassembled WGS sequence"/>
</dbReference>
<reference evidence="1 2" key="1">
    <citation type="submission" date="2020-08" db="EMBL/GenBank/DDBJ databases">
        <title>A Genomic Blueprint of the Chicken Gut Microbiome.</title>
        <authorList>
            <person name="Gilroy R."/>
            <person name="Ravi A."/>
            <person name="Getino M."/>
            <person name="Pursley I."/>
            <person name="Horton D.L."/>
            <person name="Alikhan N.-F."/>
            <person name="Baker D."/>
            <person name="Gharbi K."/>
            <person name="Hall N."/>
            <person name="Watson M."/>
            <person name="Adriaenssens E.M."/>
            <person name="Foster-Nyarko E."/>
            <person name="Jarju S."/>
            <person name="Secka A."/>
            <person name="Antonio M."/>
            <person name="Oren A."/>
            <person name="Chaudhuri R."/>
            <person name="La Ragione R.M."/>
            <person name="Hildebrand F."/>
            <person name="Pallen M.J."/>
        </authorList>
    </citation>
    <scope>NUCLEOTIDE SEQUENCE [LARGE SCALE GENOMIC DNA]</scope>
    <source>
        <strain evidence="1 2">Sa1YVA6</strain>
    </source>
</reference>
<proteinExistence type="predicted"/>
<organism evidence="1 2">
    <name type="scientific">Solibacillus merdavium</name>
    <dbReference type="NCBI Taxonomy" id="2762218"/>
    <lineage>
        <taxon>Bacteria</taxon>
        <taxon>Bacillati</taxon>
        <taxon>Bacillota</taxon>
        <taxon>Bacilli</taxon>
        <taxon>Bacillales</taxon>
        <taxon>Caryophanaceae</taxon>
        <taxon>Solibacillus</taxon>
    </lineage>
</organism>
<comment type="caution">
    <text evidence="1">The sequence shown here is derived from an EMBL/GenBank/DDBJ whole genome shotgun (WGS) entry which is preliminary data.</text>
</comment>
<accession>A0ABR8XNY9</accession>